<reference evidence="3" key="1">
    <citation type="submission" date="2021-10" db="EMBL/GenBank/DDBJ databases">
        <title>Tropical sea cucumber genome reveals ecological adaptation and Cuvierian tubules defense mechanism.</title>
        <authorList>
            <person name="Chen T."/>
        </authorList>
    </citation>
    <scope>NUCLEOTIDE SEQUENCE</scope>
    <source>
        <strain evidence="3">Nanhai2018</strain>
        <tissue evidence="3">Muscle</tissue>
    </source>
</reference>
<feature type="domain" description="NACHT" evidence="2">
    <location>
        <begin position="134"/>
        <end position="282"/>
    </location>
</feature>
<dbReference type="InterPro" id="IPR027417">
    <property type="entry name" value="P-loop_NTPase"/>
</dbReference>
<organism evidence="3 4">
    <name type="scientific">Holothuria leucospilota</name>
    <name type="common">Black long sea cucumber</name>
    <name type="synonym">Mertensiothuria leucospilota</name>
    <dbReference type="NCBI Taxonomy" id="206669"/>
    <lineage>
        <taxon>Eukaryota</taxon>
        <taxon>Metazoa</taxon>
        <taxon>Echinodermata</taxon>
        <taxon>Eleutherozoa</taxon>
        <taxon>Echinozoa</taxon>
        <taxon>Holothuroidea</taxon>
        <taxon>Aspidochirotacea</taxon>
        <taxon>Aspidochirotida</taxon>
        <taxon>Holothuriidae</taxon>
        <taxon>Holothuria</taxon>
    </lineage>
</organism>
<dbReference type="InterPro" id="IPR007111">
    <property type="entry name" value="NACHT_NTPase"/>
</dbReference>
<evidence type="ECO:0000256" key="1">
    <source>
        <dbReference type="SAM" id="MobiDB-lite"/>
    </source>
</evidence>
<dbReference type="Pfam" id="PF05729">
    <property type="entry name" value="NACHT"/>
    <property type="match status" value="1"/>
</dbReference>
<evidence type="ECO:0000313" key="3">
    <source>
        <dbReference type="EMBL" id="KAJ8019331.1"/>
    </source>
</evidence>
<evidence type="ECO:0000313" key="4">
    <source>
        <dbReference type="Proteomes" id="UP001152320"/>
    </source>
</evidence>
<dbReference type="PANTHER" id="PTHR46312">
    <property type="entry name" value="NACHT DOMAIN-CONTAINING PROTEIN"/>
    <property type="match status" value="1"/>
</dbReference>
<dbReference type="Gene3D" id="3.40.50.300">
    <property type="entry name" value="P-loop containing nucleotide triphosphate hydrolases"/>
    <property type="match status" value="1"/>
</dbReference>
<sequence>MGGFFSSKKEVKRKNTVGEEDTDNTVDKEDTEKIKEYTHDEESTGAIGNTKYEERGTDNAELEAIQELFITQLKAKYKLLYDAVQPIPYIRDRLFCVDRVFVEGGIEYFDESWLPLDSYHSVFSFQGVKTTRRILIGDPGYGKSTLTLQYAYDWCNRTKTSPLRDVKILVVLRLRQLGGVPSIYRAIKQFILPRNSQVSENDIKSILEKCSSVTVILDGFDEYPDAEKSTVTDVMKIIQGEMFEQFEVFLTTRYLPEQYKRETKRLRLIGFDDQARDKYIRKAVVGDNVVAAEKIKRRLQENPVLGDLCQVPLFFVMFAHMSHEDEEFQTFKTVTNFFQYMIKCFHSHMRNKMDDPNVQRYHMYEKDHRKLDKVAFEGLSKRNQQIVWNKQYLVHMLGKEFYDQYIRIGVLVEEEDIDNVAEYHHSSSEQHQREVRFYHKVFCEWYAAHYLVEYVARMPKKLWEVLRHMDPLDLQYCYRFACGLNQNAARKIIEYLKRTKGGDKFAVLCILEQGGLVEDILDTVKSLCSRGIEFKKEDNKLLQRSTIQLLEIASSHKISISCVWLNNCYSTVDLRGGNYLQLKSNLSIPVLTTLNKLAIYEPGRGITSEEFTVILQYSSKCLALKELEFHYCLLPPVQADSLSVLRSRNVKVRSGIGDWIQWCLNLNSGQWENDVEGEPGMMTDEYYQTMMEQFGGNFPLTDDDWLNASGDSEDSTDDD</sequence>
<accession>A0A9Q0YD54</accession>
<dbReference type="Proteomes" id="UP001152320">
    <property type="component" value="Unassembled WGS sequence"/>
</dbReference>
<gene>
    <name evidence="3" type="ORF">HOLleu_42131</name>
</gene>
<comment type="caution">
    <text evidence="3">The sequence shown here is derived from an EMBL/GenBank/DDBJ whole genome shotgun (WGS) entry which is preliminary data.</text>
</comment>
<protein>
    <recommendedName>
        <fullName evidence="2">NACHT domain-containing protein</fullName>
    </recommendedName>
</protein>
<dbReference type="AlphaFoldDB" id="A0A9Q0YD54"/>
<proteinExistence type="predicted"/>
<feature type="region of interest" description="Disordered" evidence="1">
    <location>
        <begin position="1"/>
        <end position="53"/>
    </location>
</feature>
<name>A0A9Q0YD54_HOLLE</name>
<evidence type="ECO:0000259" key="2">
    <source>
        <dbReference type="Pfam" id="PF05729"/>
    </source>
</evidence>
<dbReference type="PANTHER" id="PTHR46312:SF2">
    <property type="entry name" value="NUCLEOTIDE-BINDING OLIGOMERIZATION DOMAIN-CONTAINING PROTEIN 2-LIKE"/>
    <property type="match status" value="1"/>
</dbReference>
<feature type="compositionally biased region" description="Basic and acidic residues" evidence="1">
    <location>
        <begin position="25"/>
        <end position="42"/>
    </location>
</feature>
<dbReference type="OrthoDB" id="120976at2759"/>
<dbReference type="SUPFAM" id="SSF52540">
    <property type="entry name" value="P-loop containing nucleoside triphosphate hydrolases"/>
    <property type="match status" value="1"/>
</dbReference>
<dbReference type="EMBL" id="JAIZAY010000034">
    <property type="protein sequence ID" value="KAJ8019331.1"/>
    <property type="molecule type" value="Genomic_DNA"/>
</dbReference>
<keyword evidence="4" id="KW-1185">Reference proteome</keyword>